<evidence type="ECO:0000313" key="7">
    <source>
        <dbReference type="Proteomes" id="UP000198571"/>
    </source>
</evidence>
<gene>
    <name evidence="4" type="primary">mtaD</name>
    <name evidence="6" type="ORF">SAMN05518684_101152</name>
</gene>
<feature type="binding site" evidence="4">
    <location>
        <position position="188"/>
    </location>
    <ligand>
        <name>substrate</name>
    </ligand>
</feature>
<feature type="domain" description="Amidohydrolase-related" evidence="5">
    <location>
        <begin position="58"/>
        <end position="408"/>
    </location>
</feature>
<dbReference type="Pfam" id="PF01979">
    <property type="entry name" value="Amidohydro_1"/>
    <property type="match status" value="1"/>
</dbReference>
<comment type="function">
    <text evidence="4">Catalyzes the deamination of 5-methylthioadenosine and S-adenosyl-L-homocysteine into 5-methylthioinosine and S-inosyl-L-homocysteine, respectively. Is also able to deaminate adenosine.</text>
</comment>
<dbReference type="RefSeq" id="WP_093047096.1">
    <property type="nucleotide sequence ID" value="NZ_FOGT01000001.1"/>
</dbReference>
<dbReference type="PANTHER" id="PTHR43794">
    <property type="entry name" value="AMINOHYDROLASE SSNA-RELATED"/>
    <property type="match status" value="1"/>
</dbReference>
<dbReference type="AlphaFoldDB" id="A0A1H9P5C2"/>
<evidence type="ECO:0000256" key="2">
    <source>
        <dbReference type="ARBA" id="ARBA00022801"/>
    </source>
</evidence>
<feature type="binding site" evidence="4">
    <location>
        <position position="303"/>
    </location>
    <ligand>
        <name>substrate</name>
    </ligand>
</feature>
<dbReference type="CDD" id="cd01298">
    <property type="entry name" value="ATZ_TRZ_like"/>
    <property type="match status" value="1"/>
</dbReference>
<keyword evidence="1 4" id="KW-0479">Metal-binding</keyword>
<feature type="binding site" evidence="4">
    <location>
        <position position="68"/>
    </location>
    <ligand>
        <name>Zn(2+)</name>
        <dbReference type="ChEBI" id="CHEBI:29105"/>
    </ligand>
</feature>
<name>A0A1H9P5C2_9BACI</name>
<dbReference type="InterPro" id="IPR032466">
    <property type="entry name" value="Metal_Hydrolase"/>
</dbReference>
<feature type="binding site" evidence="4">
    <location>
        <position position="303"/>
    </location>
    <ligand>
        <name>Zn(2+)</name>
        <dbReference type="ChEBI" id="CHEBI:29105"/>
    </ligand>
</feature>
<dbReference type="STRING" id="1601833.SAMN05518684_101152"/>
<dbReference type="EC" id="3.5.4.31" evidence="4"/>
<comment type="catalytic activity">
    <reaction evidence="4">
        <text>S-adenosyl-L-homocysteine + H2O + H(+) = S-inosyl-L-homocysteine + NH4(+)</text>
        <dbReference type="Rhea" id="RHEA:20716"/>
        <dbReference type="ChEBI" id="CHEBI:15377"/>
        <dbReference type="ChEBI" id="CHEBI:15378"/>
        <dbReference type="ChEBI" id="CHEBI:28938"/>
        <dbReference type="ChEBI" id="CHEBI:57856"/>
        <dbReference type="ChEBI" id="CHEBI:57985"/>
        <dbReference type="EC" id="3.5.4.28"/>
    </reaction>
</comment>
<dbReference type="GO" id="GO:0050270">
    <property type="term" value="F:S-adenosylhomocysteine deaminase activity"/>
    <property type="evidence" value="ECO:0007669"/>
    <property type="project" value="UniProtKB-UniRule"/>
</dbReference>
<feature type="binding site" evidence="4">
    <location>
        <position position="215"/>
    </location>
    <ligand>
        <name>Zn(2+)</name>
        <dbReference type="ChEBI" id="CHEBI:29105"/>
    </ligand>
</feature>
<evidence type="ECO:0000256" key="4">
    <source>
        <dbReference type="HAMAP-Rule" id="MF_01281"/>
    </source>
</evidence>
<proteinExistence type="inferred from homology"/>
<accession>A0A1H9P5C2</accession>
<comment type="caution">
    <text evidence="4">Lacks conserved residue(s) required for the propagation of feature annotation.</text>
</comment>
<protein>
    <recommendedName>
        <fullName evidence="4">5-methylthioadenosine/S-adenosylhomocysteine deaminase</fullName>
        <shortName evidence="4">MTA/SAH deaminase</shortName>
        <ecNumber evidence="4">3.5.4.28</ecNumber>
        <ecNumber evidence="4">3.5.4.31</ecNumber>
    </recommendedName>
</protein>
<dbReference type="GO" id="GO:0090614">
    <property type="term" value="F:5'-methylthioadenosine deaminase activity"/>
    <property type="evidence" value="ECO:0007669"/>
    <property type="project" value="UniProtKB-UniRule"/>
</dbReference>
<dbReference type="SUPFAM" id="SSF51556">
    <property type="entry name" value="Metallo-dependent hydrolases"/>
    <property type="match status" value="1"/>
</dbReference>
<dbReference type="Gene3D" id="3.20.20.140">
    <property type="entry name" value="Metal-dependent hydrolases"/>
    <property type="match status" value="1"/>
</dbReference>
<dbReference type="InterPro" id="IPR011059">
    <property type="entry name" value="Metal-dep_hydrolase_composite"/>
</dbReference>
<keyword evidence="3 4" id="KW-0862">Zinc</keyword>
<evidence type="ECO:0000313" key="6">
    <source>
        <dbReference type="EMBL" id="SER43388.1"/>
    </source>
</evidence>
<dbReference type="Gene3D" id="2.30.40.10">
    <property type="entry name" value="Urease, subunit C, domain 1"/>
    <property type="match status" value="1"/>
</dbReference>
<dbReference type="EC" id="3.5.4.28" evidence="4"/>
<reference evidence="7" key="1">
    <citation type="submission" date="2016-10" db="EMBL/GenBank/DDBJ databases">
        <authorList>
            <person name="Varghese N."/>
            <person name="Submissions S."/>
        </authorList>
    </citation>
    <scope>NUCLEOTIDE SEQUENCE [LARGE SCALE GENOMIC DNA]</scope>
    <source>
        <strain evidence="7">S9</strain>
    </source>
</reference>
<feature type="binding site" evidence="4">
    <location>
        <position position="66"/>
    </location>
    <ligand>
        <name>Zn(2+)</name>
        <dbReference type="ChEBI" id="CHEBI:29105"/>
    </ligand>
</feature>
<dbReference type="EMBL" id="FOGT01000001">
    <property type="protein sequence ID" value="SER43388.1"/>
    <property type="molecule type" value="Genomic_DNA"/>
</dbReference>
<organism evidence="6 7">
    <name type="scientific">Salipaludibacillus aurantiacus</name>
    <dbReference type="NCBI Taxonomy" id="1601833"/>
    <lineage>
        <taxon>Bacteria</taxon>
        <taxon>Bacillati</taxon>
        <taxon>Bacillota</taxon>
        <taxon>Bacilli</taxon>
        <taxon>Bacillales</taxon>
        <taxon>Bacillaceae</taxon>
    </lineage>
</organism>
<dbReference type="SUPFAM" id="SSF51338">
    <property type="entry name" value="Composite domain of metallo-dependent hydrolases"/>
    <property type="match status" value="1"/>
</dbReference>
<comment type="similarity">
    <text evidence="4">Belongs to the metallo-dependent hydrolases superfamily. MTA/SAH deaminase family.</text>
</comment>
<evidence type="ECO:0000259" key="5">
    <source>
        <dbReference type="Pfam" id="PF01979"/>
    </source>
</evidence>
<dbReference type="GO" id="GO:0046872">
    <property type="term" value="F:metal ion binding"/>
    <property type="evidence" value="ECO:0007669"/>
    <property type="project" value="UniProtKB-KW"/>
</dbReference>
<comment type="catalytic activity">
    <reaction evidence="4">
        <text>S-methyl-5'-thioadenosine + H2O + H(+) = S-methyl-5'-thioinosine + NH4(+)</text>
        <dbReference type="Rhea" id="RHEA:25025"/>
        <dbReference type="ChEBI" id="CHEBI:15377"/>
        <dbReference type="ChEBI" id="CHEBI:15378"/>
        <dbReference type="ChEBI" id="CHEBI:17509"/>
        <dbReference type="ChEBI" id="CHEBI:28938"/>
        <dbReference type="ChEBI" id="CHEBI:48595"/>
        <dbReference type="EC" id="3.5.4.31"/>
    </reaction>
</comment>
<keyword evidence="7" id="KW-1185">Reference proteome</keyword>
<dbReference type="Proteomes" id="UP000198571">
    <property type="component" value="Unassembled WGS sequence"/>
</dbReference>
<dbReference type="PANTHER" id="PTHR43794:SF11">
    <property type="entry name" value="AMIDOHYDROLASE-RELATED DOMAIN-CONTAINING PROTEIN"/>
    <property type="match status" value="1"/>
</dbReference>
<feature type="binding site" evidence="4">
    <location>
        <position position="148"/>
    </location>
    <ligand>
        <name>substrate</name>
    </ligand>
</feature>
<comment type="cofactor">
    <cofactor evidence="4">
        <name>Zn(2+)</name>
        <dbReference type="ChEBI" id="CHEBI:29105"/>
    </cofactor>
    <text evidence="4">Binds 1 zinc ion per subunit.</text>
</comment>
<evidence type="ECO:0000256" key="1">
    <source>
        <dbReference type="ARBA" id="ARBA00022723"/>
    </source>
</evidence>
<dbReference type="FunFam" id="3.20.20.140:FF:000014">
    <property type="entry name" value="5-methylthioadenosine/S-adenosylhomocysteine deaminase"/>
    <property type="match status" value="1"/>
</dbReference>
<dbReference type="OrthoDB" id="9807210at2"/>
<dbReference type="InterPro" id="IPR050287">
    <property type="entry name" value="MTA/SAH_deaminase"/>
</dbReference>
<dbReference type="InterPro" id="IPR023512">
    <property type="entry name" value="Deaminase_MtaD/DadD"/>
</dbReference>
<evidence type="ECO:0000256" key="3">
    <source>
        <dbReference type="ARBA" id="ARBA00022833"/>
    </source>
</evidence>
<sequence length="434" mass="48062">MITIIHSVTIVTLNRNNDIFEGYVTIKNNTFEKTGEGSPTDIEIEQADKVIDGKRKWLLPGFINTHGHLGSALLRGAGDDMPLMTWLKQVMWPNESRFDRETVLQAAQVAMIEMIKSGTTTFLDMYHLHMKETAKLVIDKGLRAVLGRGMIGLCPAHEQEDKLAESVSLFETFNGAGDGRLSIVLAPHAPYTCPPTFLKRVAETAEKYRMMIHTHVSETRGEVEEHIKTYGKRPVSHLDELGVFNGPVLAAHAVHVNEEEIEILKNRGAAISHNPASNLKLGSGVAPVPDFLEKGITVSLGTDSTASNNNLDMFEEARLSALIHKGTRENPEVTSAKDTLEMATLKGAEALSLENLGKIERDFKADFILVEPGQAHLTPWNKDRILSHLVYAARGSDVTDTFIDGKAVYSDRQLLLFDEEKIVFEANQLAKKFL</sequence>
<feature type="binding site" evidence="4">
    <location>
        <position position="218"/>
    </location>
    <ligand>
        <name>substrate</name>
    </ligand>
</feature>
<feature type="binding site" evidence="4">
    <location>
        <position position="95"/>
    </location>
    <ligand>
        <name>substrate</name>
    </ligand>
</feature>
<dbReference type="HAMAP" id="MF_01281">
    <property type="entry name" value="MTA_SAH_deamin"/>
    <property type="match status" value="1"/>
</dbReference>
<keyword evidence="2 4" id="KW-0378">Hydrolase</keyword>
<dbReference type="InterPro" id="IPR006680">
    <property type="entry name" value="Amidohydro-rel"/>
</dbReference>